<feature type="signal peptide" evidence="10">
    <location>
        <begin position="1"/>
        <end position="16"/>
    </location>
</feature>
<evidence type="ECO:0000256" key="9">
    <source>
        <dbReference type="ARBA" id="ARBA00063237"/>
    </source>
</evidence>
<comment type="catalytic activity">
    <reaction evidence="7">
        <text>Specificity close to that of papain. As compared to cathepsin B, cathepsin L exhibits higher activity toward protein substrates, but has little activity on Z-Arg-Arg-NHMec, and no peptidyl-dipeptidase activity.</text>
        <dbReference type="EC" id="3.4.22.15"/>
    </reaction>
</comment>
<evidence type="ECO:0000256" key="5">
    <source>
        <dbReference type="ARBA" id="ARBA00023145"/>
    </source>
</evidence>
<dbReference type="FunFam" id="3.90.70.10:FF:000006">
    <property type="entry name" value="Cathepsin S"/>
    <property type="match status" value="1"/>
</dbReference>
<dbReference type="PROSITE" id="PS00139">
    <property type="entry name" value="THIOL_PROTEASE_CYS"/>
    <property type="match status" value="1"/>
</dbReference>
<evidence type="ECO:0000313" key="14">
    <source>
        <dbReference type="Proteomes" id="UP000594454"/>
    </source>
</evidence>
<name>A0A7R8UWV4_HERIL</name>
<dbReference type="SMART" id="SM00645">
    <property type="entry name" value="Pept_C1"/>
    <property type="match status" value="1"/>
</dbReference>
<evidence type="ECO:0000256" key="7">
    <source>
        <dbReference type="ARBA" id="ARBA00036319"/>
    </source>
</evidence>
<dbReference type="AlphaFoldDB" id="A0A7R8UWV4"/>
<dbReference type="GO" id="GO:0004197">
    <property type="term" value="F:cysteine-type endopeptidase activity"/>
    <property type="evidence" value="ECO:0007669"/>
    <property type="project" value="UniProtKB-EC"/>
</dbReference>
<sequence>MLIFSAFFILVGLGSALPSYELEKEWNQFQLDYNRNYKSPIELRYRKDIFNKNLESIRKHNEEYEAGLHSYMQGVNQFTDLTFEELHEKLLTYKENIASELESVSSMDLDILEVSDDEVPESIDFREKGYVTPVKNQRSCGSCWAFSAVGSIEGQLYRASEKLVSLSVQELVDCSKSNGGCQGGWMQRAFADLKKLGGITTERSYPYKAKKNNCTFMKDMVVAEVTGSKTIPRNESALQKAVATIGPISVAIEATRKFANYKKGIFYDESCSRKKGSVNHAVLVVGYGKDNSTGLDYWIVKNSWGTSWGDKGYIKMSRNRENNCQIAAAGIYPFVKPKRNYSYLADD</sequence>
<dbReference type="InterPro" id="IPR038765">
    <property type="entry name" value="Papain-like_cys_pep_sf"/>
</dbReference>
<feature type="domain" description="Cathepsin propeptide inhibitor" evidence="12">
    <location>
        <begin position="26"/>
        <end position="86"/>
    </location>
</feature>
<proteinExistence type="inferred from homology"/>
<comment type="subunit">
    <text evidence="9">Dimer of a heavy and a light chain linked by disulfide bonds.</text>
</comment>
<keyword evidence="3" id="KW-0378">Hydrolase</keyword>
<dbReference type="PANTHER" id="PTHR12411">
    <property type="entry name" value="CYSTEINE PROTEASE FAMILY C1-RELATED"/>
    <property type="match status" value="1"/>
</dbReference>
<keyword evidence="5" id="KW-0865">Zymogen</keyword>
<dbReference type="GO" id="GO:0006508">
    <property type="term" value="P:proteolysis"/>
    <property type="evidence" value="ECO:0007669"/>
    <property type="project" value="UniProtKB-KW"/>
</dbReference>
<dbReference type="InterPro" id="IPR013201">
    <property type="entry name" value="Prot_inhib_I29"/>
</dbReference>
<reference evidence="13 14" key="1">
    <citation type="submission" date="2020-11" db="EMBL/GenBank/DDBJ databases">
        <authorList>
            <person name="Wallbank WR R."/>
            <person name="Pardo Diaz C."/>
            <person name="Kozak K."/>
            <person name="Martin S."/>
            <person name="Jiggins C."/>
            <person name="Moest M."/>
            <person name="Warren A I."/>
            <person name="Generalovic N T."/>
            <person name="Byers J.R.P. K."/>
            <person name="Montejo-Kovacevich G."/>
            <person name="Yen C E."/>
        </authorList>
    </citation>
    <scope>NUCLEOTIDE SEQUENCE [LARGE SCALE GENOMIC DNA]</scope>
</reference>
<dbReference type="Gene3D" id="3.90.70.10">
    <property type="entry name" value="Cysteine proteinases"/>
    <property type="match status" value="1"/>
</dbReference>
<evidence type="ECO:0000256" key="1">
    <source>
        <dbReference type="ARBA" id="ARBA00008455"/>
    </source>
</evidence>
<evidence type="ECO:0000256" key="3">
    <source>
        <dbReference type="ARBA" id="ARBA00022801"/>
    </source>
</evidence>
<dbReference type="InterPro" id="IPR039417">
    <property type="entry name" value="Peptidase_C1A_papain-like"/>
</dbReference>
<keyword evidence="6" id="KW-1015">Disulfide bond</keyword>
<keyword evidence="2" id="KW-0645">Protease</keyword>
<evidence type="ECO:0000313" key="13">
    <source>
        <dbReference type="EMBL" id="CAD7088590.1"/>
    </source>
</evidence>
<gene>
    <name evidence="13" type="ORF">HERILL_LOCUS11200</name>
</gene>
<dbReference type="InterPro" id="IPR025661">
    <property type="entry name" value="Pept_asp_AS"/>
</dbReference>
<dbReference type="EMBL" id="LR899012">
    <property type="protein sequence ID" value="CAD7088590.1"/>
    <property type="molecule type" value="Genomic_DNA"/>
</dbReference>
<dbReference type="PROSITE" id="PS00640">
    <property type="entry name" value="THIOL_PROTEASE_ASN"/>
    <property type="match status" value="1"/>
</dbReference>
<protein>
    <recommendedName>
        <fullName evidence="8">cathepsin L</fullName>
        <ecNumber evidence="8">3.4.22.15</ecNumber>
    </recommendedName>
</protein>
<evidence type="ECO:0000256" key="6">
    <source>
        <dbReference type="ARBA" id="ARBA00023157"/>
    </source>
</evidence>
<keyword evidence="10" id="KW-0732">Signal</keyword>
<evidence type="ECO:0000256" key="8">
    <source>
        <dbReference type="ARBA" id="ARBA00038911"/>
    </source>
</evidence>
<feature type="chain" id="PRO_5031057701" description="cathepsin L" evidence="10">
    <location>
        <begin position="17"/>
        <end position="347"/>
    </location>
</feature>
<dbReference type="SMART" id="SM00848">
    <property type="entry name" value="Inhibitor_I29"/>
    <property type="match status" value="1"/>
</dbReference>
<dbReference type="PRINTS" id="PR00705">
    <property type="entry name" value="PAPAIN"/>
</dbReference>
<dbReference type="Pfam" id="PF08246">
    <property type="entry name" value="Inhibitor_I29"/>
    <property type="match status" value="1"/>
</dbReference>
<dbReference type="EC" id="3.4.22.15" evidence="8"/>
<keyword evidence="4" id="KW-0788">Thiol protease</keyword>
<dbReference type="SUPFAM" id="SSF54001">
    <property type="entry name" value="Cysteine proteinases"/>
    <property type="match status" value="1"/>
</dbReference>
<dbReference type="CDD" id="cd02248">
    <property type="entry name" value="Peptidase_C1A"/>
    <property type="match status" value="1"/>
</dbReference>
<evidence type="ECO:0000256" key="4">
    <source>
        <dbReference type="ARBA" id="ARBA00022807"/>
    </source>
</evidence>
<organism evidence="13 14">
    <name type="scientific">Hermetia illucens</name>
    <name type="common">Black soldier fly</name>
    <dbReference type="NCBI Taxonomy" id="343691"/>
    <lineage>
        <taxon>Eukaryota</taxon>
        <taxon>Metazoa</taxon>
        <taxon>Ecdysozoa</taxon>
        <taxon>Arthropoda</taxon>
        <taxon>Hexapoda</taxon>
        <taxon>Insecta</taxon>
        <taxon>Pterygota</taxon>
        <taxon>Neoptera</taxon>
        <taxon>Endopterygota</taxon>
        <taxon>Diptera</taxon>
        <taxon>Brachycera</taxon>
        <taxon>Stratiomyomorpha</taxon>
        <taxon>Stratiomyidae</taxon>
        <taxon>Hermetiinae</taxon>
        <taxon>Hermetia</taxon>
    </lineage>
</organism>
<evidence type="ECO:0000259" key="12">
    <source>
        <dbReference type="SMART" id="SM00848"/>
    </source>
</evidence>
<evidence type="ECO:0000256" key="10">
    <source>
        <dbReference type="SAM" id="SignalP"/>
    </source>
</evidence>
<evidence type="ECO:0000256" key="2">
    <source>
        <dbReference type="ARBA" id="ARBA00022670"/>
    </source>
</evidence>
<dbReference type="Proteomes" id="UP000594454">
    <property type="component" value="Chromosome 4"/>
</dbReference>
<evidence type="ECO:0000259" key="11">
    <source>
        <dbReference type="SMART" id="SM00645"/>
    </source>
</evidence>
<dbReference type="InterPro" id="IPR000668">
    <property type="entry name" value="Peptidase_C1A_C"/>
</dbReference>
<dbReference type="InterPro" id="IPR013128">
    <property type="entry name" value="Peptidase_C1A"/>
</dbReference>
<feature type="domain" description="Peptidase C1A papain C-terminal" evidence="11">
    <location>
        <begin position="119"/>
        <end position="334"/>
    </location>
</feature>
<keyword evidence="14" id="KW-1185">Reference proteome</keyword>
<dbReference type="OrthoDB" id="10253408at2759"/>
<dbReference type="Pfam" id="PF00112">
    <property type="entry name" value="Peptidase_C1"/>
    <property type="match status" value="1"/>
</dbReference>
<dbReference type="PROSITE" id="PS00639">
    <property type="entry name" value="THIOL_PROTEASE_HIS"/>
    <property type="match status" value="1"/>
</dbReference>
<comment type="similarity">
    <text evidence="1">Belongs to the peptidase C1 family.</text>
</comment>
<dbReference type="InterPro" id="IPR025660">
    <property type="entry name" value="Pept_his_AS"/>
</dbReference>
<dbReference type="InParanoid" id="A0A7R8UWV4"/>
<dbReference type="InterPro" id="IPR000169">
    <property type="entry name" value="Pept_cys_AS"/>
</dbReference>
<accession>A0A7R8UWV4</accession>